<protein>
    <submittedName>
        <fullName evidence="1">Uncharacterized protein</fullName>
    </submittedName>
</protein>
<evidence type="ECO:0000313" key="1">
    <source>
        <dbReference type="EMBL" id="ASQ30730.1"/>
    </source>
</evidence>
<name>A0A222MYD2_9BACT</name>
<accession>A0A222MYD2</accession>
<gene>
    <name evidence="1" type="ORF">CAV_1086</name>
</gene>
<reference evidence="1 2" key="1">
    <citation type="submission" date="2017-07" db="EMBL/GenBank/DDBJ databases">
        <title>Analysis of two Campylobacter avium genomes and identification of a novel hippuricase gene.</title>
        <authorList>
            <person name="Miller W.G."/>
            <person name="Chapman M.H."/>
            <person name="Yee E."/>
            <person name="Revez J."/>
            <person name="Bono J.L."/>
            <person name="Rossi M."/>
        </authorList>
    </citation>
    <scope>NUCLEOTIDE SEQUENCE [LARGE SCALE GENOMIC DNA]</scope>
    <source>
        <strain evidence="1 2">LMG 24591</strain>
    </source>
</reference>
<organism evidence="1 2">
    <name type="scientific">Campylobacter avium LMG 24591</name>
    <dbReference type="NCBI Taxonomy" id="522484"/>
    <lineage>
        <taxon>Bacteria</taxon>
        <taxon>Pseudomonadati</taxon>
        <taxon>Campylobacterota</taxon>
        <taxon>Epsilonproteobacteria</taxon>
        <taxon>Campylobacterales</taxon>
        <taxon>Campylobacteraceae</taxon>
        <taxon>Campylobacter</taxon>
    </lineage>
</organism>
<proteinExistence type="predicted"/>
<sequence length="155" mass="18485">MKKLKNSSFIIGELMSLTHYKPLRYMIFCKDFLASMMSKQEQELIENIYIYKDVFYIIAKHPAAYQNLNHDSSKKNIKFRINLYAKTYPESNFALIKNIKIYSKNYRVEKKIPLKNEIKTKNKYIELAKPNFINHFANPNLFASFEELRELIKNA</sequence>
<dbReference type="Proteomes" id="UP000201169">
    <property type="component" value="Chromosome"/>
</dbReference>
<dbReference type="EMBL" id="CP022347">
    <property type="protein sequence ID" value="ASQ30730.1"/>
    <property type="molecule type" value="Genomic_DNA"/>
</dbReference>
<keyword evidence="2" id="KW-1185">Reference proteome</keyword>
<dbReference type="KEGG" id="cavi:CAV_1086"/>
<evidence type="ECO:0000313" key="2">
    <source>
        <dbReference type="Proteomes" id="UP000201169"/>
    </source>
</evidence>
<dbReference type="AlphaFoldDB" id="A0A222MYD2"/>